<dbReference type="EMBL" id="MJMN01000002">
    <property type="protein sequence ID" value="OMG92646.1"/>
    <property type="molecule type" value="Genomic_DNA"/>
</dbReference>
<organism evidence="4 5">
    <name type="scientific">Alcaligenes xylosoxydans xylosoxydans</name>
    <name type="common">Achromobacter xylosoxidans</name>
    <dbReference type="NCBI Taxonomy" id="85698"/>
    <lineage>
        <taxon>Bacteria</taxon>
        <taxon>Pseudomonadati</taxon>
        <taxon>Pseudomonadota</taxon>
        <taxon>Betaproteobacteria</taxon>
        <taxon>Burkholderiales</taxon>
        <taxon>Alcaligenaceae</taxon>
        <taxon>Achromobacter</taxon>
    </lineage>
</organism>
<reference evidence="4 5" key="1">
    <citation type="submission" date="2016-09" db="EMBL/GenBank/DDBJ databases">
        <title>Phylogenomics of Achromobacter.</title>
        <authorList>
            <person name="Jeukens J."/>
            <person name="Freschi L."/>
            <person name="Vincent A.T."/>
            <person name="Emond-Rheault J.-G."/>
            <person name="Kukavica-Ibrulj I."/>
            <person name="Charette S.J."/>
            <person name="Levesque R.C."/>
        </authorList>
    </citation>
    <scope>NUCLEOTIDE SEQUENCE [LARGE SCALE GENOMIC DNA]</scope>
    <source>
        <strain evidence="4 5">AUS488</strain>
    </source>
</reference>
<dbReference type="GO" id="GO:0008168">
    <property type="term" value="F:methyltransferase activity"/>
    <property type="evidence" value="ECO:0007669"/>
    <property type="project" value="InterPro"/>
</dbReference>
<dbReference type="InterPro" id="IPR029063">
    <property type="entry name" value="SAM-dependent_MTases_sf"/>
</dbReference>
<dbReference type="InterPro" id="IPR041698">
    <property type="entry name" value="Methyltransf_25"/>
</dbReference>
<dbReference type="Proteomes" id="UP000187251">
    <property type="component" value="Unassembled WGS sequence"/>
</dbReference>
<evidence type="ECO:0000256" key="1">
    <source>
        <dbReference type="ARBA" id="ARBA00022679"/>
    </source>
</evidence>
<dbReference type="PROSITE" id="PS51683">
    <property type="entry name" value="SAM_OMT_II"/>
    <property type="match status" value="1"/>
</dbReference>
<evidence type="ECO:0000313" key="4">
    <source>
        <dbReference type="EMBL" id="OMG92646.1"/>
    </source>
</evidence>
<evidence type="ECO:0000256" key="2">
    <source>
        <dbReference type="ARBA" id="ARBA00022691"/>
    </source>
</evidence>
<dbReference type="CDD" id="cd02440">
    <property type="entry name" value="AdoMet_MTases"/>
    <property type="match status" value="1"/>
</dbReference>
<gene>
    <name evidence="4" type="ORF">BIZ92_08245</name>
</gene>
<accession>A0A1R1JZM9</accession>
<dbReference type="Pfam" id="PF13649">
    <property type="entry name" value="Methyltransf_25"/>
    <property type="match status" value="1"/>
</dbReference>
<feature type="domain" description="Methyltransferase" evidence="3">
    <location>
        <begin position="65"/>
        <end position="162"/>
    </location>
</feature>
<protein>
    <recommendedName>
        <fullName evidence="3">Methyltransferase domain-containing protein</fullName>
    </recommendedName>
</protein>
<dbReference type="PANTHER" id="PTHR43675">
    <property type="entry name" value="ARSENITE METHYLTRANSFERASE"/>
    <property type="match status" value="1"/>
</dbReference>
<dbReference type="InterPro" id="IPR016461">
    <property type="entry name" value="COMT-like"/>
</dbReference>
<sequence>MDSSLRWEHLPKFMQTGTPWIESDRSLHDVEKFYSSFFSDIPYLEQMTPAAEWVADKLGGAPEEILDIGAGAGTWSFAMARKSTARVTGVDLPEVLQRHFLPSADKVGLIDRVVTIAGDFHEISLPRERYDRIVMGSSFHFLHEQRASLFLRRVAAALKENGEFVVIDHFADTTAEQRLSRTLYEMRLAMRTLYAKNYSKQEIEVLCAGNGFTRGRTFDAEGPGFLAVLVFSKA</sequence>
<dbReference type="AlphaFoldDB" id="A0A1R1JZM9"/>
<dbReference type="PANTHER" id="PTHR43675:SF8">
    <property type="entry name" value="ARSENITE METHYLTRANSFERASE"/>
    <property type="match status" value="1"/>
</dbReference>
<comment type="caution">
    <text evidence="4">The sequence shown here is derived from an EMBL/GenBank/DDBJ whole genome shotgun (WGS) entry which is preliminary data.</text>
</comment>
<dbReference type="SUPFAM" id="SSF53335">
    <property type="entry name" value="S-adenosyl-L-methionine-dependent methyltransferases"/>
    <property type="match status" value="1"/>
</dbReference>
<dbReference type="InterPro" id="IPR026669">
    <property type="entry name" value="Arsenite_MeTrfase-like"/>
</dbReference>
<evidence type="ECO:0000259" key="3">
    <source>
        <dbReference type="Pfam" id="PF13649"/>
    </source>
</evidence>
<proteinExistence type="predicted"/>
<dbReference type="Gene3D" id="3.40.50.150">
    <property type="entry name" value="Vaccinia Virus protein VP39"/>
    <property type="match status" value="1"/>
</dbReference>
<keyword evidence="2" id="KW-0949">S-adenosyl-L-methionine</keyword>
<keyword evidence="1" id="KW-0808">Transferase</keyword>
<evidence type="ECO:0000313" key="5">
    <source>
        <dbReference type="Proteomes" id="UP000187251"/>
    </source>
</evidence>
<name>A0A1R1JZM9_ALCXX</name>